<organism evidence="1 2">
    <name type="scientific">Paenibacillus allorhizoplanae</name>
    <dbReference type="NCBI Taxonomy" id="2905648"/>
    <lineage>
        <taxon>Bacteria</taxon>
        <taxon>Bacillati</taxon>
        <taxon>Bacillota</taxon>
        <taxon>Bacilli</taxon>
        <taxon>Bacillales</taxon>
        <taxon>Paenibacillaceae</taxon>
        <taxon>Paenibacillus</taxon>
    </lineage>
</organism>
<evidence type="ECO:0000313" key="2">
    <source>
        <dbReference type="Proteomes" id="UP000838821"/>
    </source>
</evidence>
<evidence type="ECO:0000313" key="1">
    <source>
        <dbReference type="EMBL" id="CAH1202306.1"/>
    </source>
</evidence>
<proteinExistence type="predicted"/>
<accession>A0ABN8GC76</accession>
<dbReference type="EMBL" id="CAKMMW010000004">
    <property type="protein sequence ID" value="CAH1202306.1"/>
    <property type="molecule type" value="Genomic_DNA"/>
</dbReference>
<gene>
    <name evidence="1" type="ORF">PAECIP111891_02135</name>
</gene>
<reference evidence="1" key="1">
    <citation type="submission" date="2022-01" db="EMBL/GenBank/DDBJ databases">
        <authorList>
            <person name="Criscuolo A."/>
        </authorList>
    </citation>
    <scope>NUCLEOTIDE SEQUENCE</scope>
    <source>
        <strain evidence="1">CIP111891</strain>
    </source>
</reference>
<keyword evidence="2" id="KW-1185">Reference proteome</keyword>
<protein>
    <submittedName>
        <fullName evidence="1">Uncharacterized protein</fullName>
    </submittedName>
</protein>
<name>A0ABN8GC76_9BACL</name>
<sequence>MSNESCTYTLLKEQEIKGAGIIVPKEHRETVFDLTQESRLSYRKMFFQ</sequence>
<comment type="caution">
    <text evidence="1">The sequence shown here is derived from an EMBL/GenBank/DDBJ whole genome shotgun (WGS) entry which is preliminary data.</text>
</comment>
<dbReference type="Proteomes" id="UP000838821">
    <property type="component" value="Unassembled WGS sequence"/>
</dbReference>